<dbReference type="Proteomes" id="UP001165269">
    <property type="component" value="Unassembled WGS sequence"/>
</dbReference>
<gene>
    <name evidence="2" type="ORF">MQP27_41775</name>
</gene>
<proteinExistence type="predicted"/>
<evidence type="ECO:0000313" key="2">
    <source>
        <dbReference type="EMBL" id="MCI3277619.1"/>
    </source>
</evidence>
<reference evidence="2" key="1">
    <citation type="submission" date="2022-03" db="EMBL/GenBank/DDBJ databases">
        <title>Streptomyces 7R015 and 7R016 isolated from Barleria lupulina in Thailand.</title>
        <authorList>
            <person name="Kanchanasin P."/>
            <person name="Phongsopitanun W."/>
            <person name="Tanasupawat S."/>
        </authorList>
    </citation>
    <scope>NUCLEOTIDE SEQUENCE</scope>
    <source>
        <strain evidence="2">7R015</strain>
    </source>
</reference>
<evidence type="ECO:0000313" key="3">
    <source>
        <dbReference type="Proteomes" id="UP001165269"/>
    </source>
</evidence>
<feature type="domain" description="DNA-binding phage zinc finger" evidence="1">
    <location>
        <begin position="26"/>
        <end position="76"/>
    </location>
</feature>
<keyword evidence="3" id="KW-1185">Reference proteome</keyword>
<dbReference type="InterPro" id="IPR056911">
    <property type="entry name" value="Phage_Znf_bind_put"/>
</dbReference>
<sequence length="143" mass="15408">MSDPLTTTEAAVRELGALPVPIGHQQQPLRQLIVACPFCHAEAGENCSSHGGARIFFHTVHQARTAAWNLWRFDSHPAAKLVADAAKDRTIRHARHAADLLAEHGYSTEADTVRAAVKARKGHMSAHQAAQLLLANAEGGEPE</sequence>
<dbReference type="RefSeq" id="WP_242775460.1">
    <property type="nucleotide sequence ID" value="NZ_JALDAY010000015.1"/>
</dbReference>
<name>A0ABS9YL36_9ACTN</name>
<organism evidence="2 3">
    <name type="scientific">Streptomyces cylindrosporus</name>
    <dbReference type="NCBI Taxonomy" id="2927583"/>
    <lineage>
        <taxon>Bacteria</taxon>
        <taxon>Bacillati</taxon>
        <taxon>Actinomycetota</taxon>
        <taxon>Actinomycetes</taxon>
        <taxon>Kitasatosporales</taxon>
        <taxon>Streptomycetaceae</taxon>
        <taxon>Streptomyces</taxon>
    </lineage>
</organism>
<protein>
    <recommendedName>
        <fullName evidence="1">DNA-binding phage zinc finger domain-containing protein</fullName>
    </recommendedName>
</protein>
<comment type="caution">
    <text evidence="2">The sequence shown here is derived from an EMBL/GenBank/DDBJ whole genome shotgun (WGS) entry which is preliminary data.</text>
</comment>
<dbReference type="Pfam" id="PF24623">
    <property type="entry name" value="Phage_zn_bind_8"/>
    <property type="match status" value="1"/>
</dbReference>
<accession>A0ABS9YL36</accession>
<dbReference type="EMBL" id="JALDAY010000015">
    <property type="protein sequence ID" value="MCI3277619.1"/>
    <property type="molecule type" value="Genomic_DNA"/>
</dbReference>
<evidence type="ECO:0000259" key="1">
    <source>
        <dbReference type="Pfam" id="PF24623"/>
    </source>
</evidence>